<keyword evidence="2" id="KW-1185">Reference proteome</keyword>
<comment type="caution">
    <text evidence="1">The sequence shown here is derived from an EMBL/GenBank/DDBJ whole genome shotgun (WGS) entry which is preliminary data.</text>
</comment>
<dbReference type="InterPro" id="IPR044224">
    <property type="entry name" value="KOBITO1-like"/>
</dbReference>
<dbReference type="PANTHER" id="PTHR46701">
    <property type="entry name" value="GLYCOSYLTRANSFERASE-LIKE KOBITO 1"/>
    <property type="match status" value="1"/>
</dbReference>
<dbReference type="EMBL" id="JAVXUP010000571">
    <property type="protein sequence ID" value="KAK3024989.1"/>
    <property type="molecule type" value="Genomic_DNA"/>
</dbReference>
<gene>
    <name evidence="1" type="ORF">RJ639_044366</name>
</gene>
<name>A0AA89B152_9ASTE</name>
<accession>A0AA89B152</accession>
<proteinExistence type="predicted"/>
<dbReference type="GO" id="GO:0009737">
    <property type="term" value="P:response to abscisic acid"/>
    <property type="evidence" value="ECO:0007669"/>
    <property type="project" value="InterPro"/>
</dbReference>
<dbReference type="PANTHER" id="PTHR46701:SF7">
    <property type="entry name" value="GLYCOSYLTRANSFERASE-LIKE KOBITO 1"/>
    <property type="match status" value="1"/>
</dbReference>
<dbReference type="GO" id="GO:0030244">
    <property type="term" value="P:cellulose biosynthetic process"/>
    <property type="evidence" value="ECO:0007669"/>
    <property type="project" value="InterPro"/>
</dbReference>
<protein>
    <submittedName>
        <fullName evidence="1">Uncharacterized protein</fullName>
    </submittedName>
</protein>
<reference evidence="1" key="1">
    <citation type="submission" date="2022-12" db="EMBL/GenBank/DDBJ databases">
        <title>Draft genome assemblies for two species of Escallonia (Escalloniales).</title>
        <authorList>
            <person name="Chanderbali A."/>
            <person name="Dervinis C."/>
            <person name="Anghel I."/>
            <person name="Soltis D."/>
            <person name="Soltis P."/>
            <person name="Zapata F."/>
        </authorList>
    </citation>
    <scope>NUCLEOTIDE SEQUENCE</scope>
    <source>
        <strain evidence="1">UCBG64.0493</strain>
        <tissue evidence="1">Leaf</tissue>
    </source>
</reference>
<dbReference type="AlphaFoldDB" id="A0AA89B152"/>
<evidence type="ECO:0000313" key="2">
    <source>
        <dbReference type="Proteomes" id="UP001188597"/>
    </source>
</evidence>
<evidence type="ECO:0000313" key="1">
    <source>
        <dbReference type="EMBL" id="KAK3024989.1"/>
    </source>
</evidence>
<sequence>MDLDEELAFIIASLATEEEMLSWYREHVVWTDNAVNLKLLRKGILSRIYAPMLKNSFVMQHRN</sequence>
<organism evidence="1 2">
    <name type="scientific">Escallonia herrerae</name>
    <dbReference type="NCBI Taxonomy" id="1293975"/>
    <lineage>
        <taxon>Eukaryota</taxon>
        <taxon>Viridiplantae</taxon>
        <taxon>Streptophyta</taxon>
        <taxon>Embryophyta</taxon>
        <taxon>Tracheophyta</taxon>
        <taxon>Spermatophyta</taxon>
        <taxon>Magnoliopsida</taxon>
        <taxon>eudicotyledons</taxon>
        <taxon>Gunneridae</taxon>
        <taxon>Pentapetalae</taxon>
        <taxon>asterids</taxon>
        <taxon>campanulids</taxon>
        <taxon>Escalloniales</taxon>
        <taxon>Escalloniaceae</taxon>
        <taxon>Escallonia</taxon>
    </lineage>
</organism>
<dbReference type="Proteomes" id="UP001188597">
    <property type="component" value="Unassembled WGS sequence"/>
</dbReference>